<comment type="similarity">
    <text evidence="2">Belongs to the GSP F family.</text>
</comment>
<evidence type="ECO:0000256" key="3">
    <source>
        <dbReference type="ARBA" id="ARBA00022475"/>
    </source>
</evidence>
<dbReference type="PANTHER" id="PTHR30012">
    <property type="entry name" value="GENERAL SECRETION PATHWAY PROTEIN"/>
    <property type="match status" value="1"/>
</dbReference>
<feature type="transmembrane region" description="Helical" evidence="7">
    <location>
        <begin position="322"/>
        <end position="344"/>
    </location>
</feature>
<feature type="domain" description="Type II secretion system protein GspF" evidence="8">
    <location>
        <begin position="227"/>
        <end position="345"/>
    </location>
</feature>
<name>K9EQ37_9LACT</name>
<keyword evidence="6 7" id="KW-0472">Membrane</keyword>
<reference evidence="9 10" key="1">
    <citation type="submission" date="2012-09" db="EMBL/GenBank/DDBJ databases">
        <title>The Genome Sequence of Alloiococcus otitis ATCC 51267.</title>
        <authorList>
            <consortium name="The Broad Institute Genome Sequencing Platform"/>
            <person name="Earl A."/>
            <person name="Ward D."/>
            <person name="Feldgarden M."/>
            <person name="Gevers D."/>
            <person name="Huys G."/>
            <person name="Walker B."/>
            <person name="Young S.K."/>
            <person name="Zeng Q."/>
            <person name="Gargeya S."/>
            <person name="Fitzgerald M."/>
            <person name="Haas B."/>
            <person name="Abouelleil A."/>
            <person name="Alvarado L."/>
            <person name="Arachchi H.M."/>
            <person name="Berlin A.M."/>
            <person name="Chapman S.B."/>
            <person name="Goldberg J."/>
            <person name="Griggs A."/>
            <person name="Gujja S."/>
            <person name="Hansen M."/>
            <person name="Howarth C."/>
            <person name="Imamovic A."/>
            <person name="Larimer J."/>
            <person name="McCowen C."/>
            <person name="Montmayeur A."/>
            <person name="Murphy C."/>
            <person name="Neiman D."/>
            <person name="Pearson M."/>
            <person name="Priest M."/>
            <person name="Roberts A."/>
            <person name="Saif S."/>
            <person name="Shea T."/>
            <person name="Sisk P."/>
            <person name="Sykes S."/>
            <person name="Wortman J."/>
            <person name="Nusbaum C."/>
            <person name="Birren B."/>
        </authorList>
    </citation>
    <scope>NUCLEOTIDE SEQUENCE [LARGE SCALE GENOMIC DNA]</scope>
    <source>
        <strain evidence="9 10">ATCC 51267</strain>
    </source>
</reference>
<dbReference type="GO" id="GO:0005886">
    <property type="term" value="C:plasma membrane"/>
    <property type="evidence" value="ECO:0007669"/>
    <property type="project" value="UniProtKB-SubCell"/>
</dbReference>
<dbReference type="AlphaFoldDB" id="K9EQ37"/>
<dbReference type="HOGENOM" id="CLU_035032_1_0_9"/>
<evidence type="ECO:0000259" key="8">
    <source>
        <dbReference type="Pfam" id="PF00482"/>
    </source>
</evidence>
<evidence type="ECO:0000256" key="1">
    <source>
        <dbReference type="ARBA" id="ARBA00004651"/>
    </source>
</evidence>
<comment type="subcellular location">
    <subcellularLocation>
        <location evidence="1">Cell membrane</location>
        <topology evidence="1">Multi-pass membrane protein</topology>
    </subcellularLocation>
</comment>
<sequence length="353" mass="40128">MVLFRKKPIKATKSLKSLHNQAIFLKRLGQLLLEGLSMQEALRFLSTTGNQEIKQWVNHVQAGFSQGRTLDEMLGELNFSDQVASQIYFSLVHGQFAQTISDCGQQMMDRMERKKKLQQILTYPVMLIIFIIGMLFAMRYILLPHLTQLTTSETNHMNLGTRLVFLFIRESPILLILATCLFSLALLVFQYYLSKKTALARASILCQLPLARLVLPLYYTQFLAMEWGHLLKHGSNLLEITQIMTSDKNTNLVKELGQAIAQGMQAGQSFKTSISDYSFLKYELRDIIDYGEESSDLGKELLLYSRQCQEELSLKIEKIMTLVQPIVFIGIGILIVSIYAALLLPTFSLLNGL</sequence>
<dbReference type="PANTHER" id="PTHR30012:SF0">
    <property type="entry name" value="TYPE II SECRETION SYSTEM PROTEIN F-RELATED"/>
    <property type="match status" value="1"/>
</dbReference>
<comment type="caution">
    <text evidence="9">The sequence shown here is derived from an EMBL/GenBank/DDBJ whole genome shotgun (WGS) entry which is preliminary data.</text>
</comment>
<dbReference type="NCBIfam" id="NF041012">
    <property type="entry name" value="T4P_ComGB"/>
    <property type="match status" value="1"/>
</dbReference>
<organism evidence="9 10">
    <name type="scientific">Alloiococcus otitis ATCC 51267</name>
    <dbReference type="NCBI Taxonomy" id="883081"/>
    <lineage>
        <taxon>Bacteria</taxon>
        <taxon>Bacillati</taxon>
        <taxon>Bacillota</taxon>
        <taxon>Bacilli</taxon>
        <taxon>Lactobacillales</taxon>
        <taxon>Carnobacteriaceae</taxon>
        <taxon>Alloiococcus</taxon>
    </lineage>
</organism>
<protein>
    <recommendedName>
        <fullName evidence="8">Type II secretion system protein GspF domain-containing protein</fullName>
    </recommendedName>
</protein>
<feature type="transmembrane region" description="Helical" evidence="7">
    <location>
        <begin position="173"/>
        <end position="193"/>
    </location>
</feature>
<dbReference type="Gene3D" id="1.20.81.30">
    <property type="entry name" value="Type II secretion system (T2SS), domain F"/>
    <property type="match status" value="2"/>
</dbReference>
<keyword evidence="10" id="KW-1185">Reference proteome</keyword>
<dbReference type="InterPro" id="IPR042094">
    <property type="entry name" value="T2SS_GspF_sf"/>
</dbReference>
<dbReference type="EMBL" id="AGXA01000027">
    <property type="protein sequence ID" value="EKU93032.1"/>
    <property type="molecule type" value="Genomic_DNA"/>
</dbReference>
<proteinExistence type="inferred from homology"/>
<dbReference type="STRING" id="883081.HMPREF9698_01228"/>
<feature type="transmembrane region" description="Helical" evidence="7">
    <location>
        <begin position="120"/>
        <end position="142"/>
    </location>
</feature>
<evidence type="ECO:0000256" key="2">
    <source>
        <dbReference type="ARBA" id="ARBA00005745"/>
    </source>
</evidence>
<dbReference type="Pfam" id="PF00482">
    <property type="entry name" value="T2SSF"/>
    <property type="match status" value="2"/>
</dbReference>
<dbReference type="Proteomes" id="UP000009875">
    <property type="component" value="Unassembled WGS sequence"/>
</dbReference>
<gene>
    <name evidence="9" type="ORF">HMPREF9698_01228</name>
</gene>
<dbReference type="InterPro" id="IPR047692">
    <property type="entry name" value="T4P_ComGB"/>
</dbReference>
<dbReference type="OrthoDB" id="2294348at2"/>
<feature type="domain" description="Type II secretion system protein GspF" evidence="8">
    <location>
        <begin position="24"/>
        <end position="144"/>
    </location>
</feature>
<dbReference type="InterPro" id="IPR003004">
    <property type="entry name" value="GspF/PilC"/>
</dbReference>
<evidence type="ECO:0000313" key="9">
    <source>
        <dbReference type="EMBL" id="EKU93032.1"/>
    </source>
</evidence>
<evidence type="ECO:0000256" key="4">
    <source>
        <dbReference type="ARBA" id="ARBA00022692"/>
    </source>
</evidence>
<dbReference type="InterPro" id="IPR018076">
    <property type="entry name" value="T2SS_GspF_dom"/>
</dbReference>
<evidence type="ECO:0000256" key="6">
    <source>
        <dbReference type="ARBA" id="ARBA00023136"/>
    </source>
</evidence>
<accession>K9EQ37</accession>
<keyword evidence="4 7" id="KW-0812">Transmembrane</keyword>
<evidence type="ECO:0000256" key="7">
    <source>
        <dbReference type="SAM" id="Phobius"/>
    </source>
</evidence>
<evidence type="ECO:0000256" key="5">
    <source>
        <dbReference type="ARBA" id="ARBA00022989"/>
    </source>
</evidence>
<keyword evidence="3" id="KW-1003">Cell membrane</keyword>
<keyword evidence="5 7" id="KW-1133">Transmembrane helix</keyword>
<evidence type="ECO:0000313" key="10">
    <source>
        <dbReference type="Proteomes" id="UP000009875"/>
    </source>
</evidence>
<dbReference type="eggNOG" id="COG1459">
    <property type="taxonomic scope" value="Bacteria"/>
</dbReference>
<dbReference type="RefSeq" id="WP_003778797.1">
    <property type="nucleotide sequence ID" value="NZ_JH992961.1"/>
</dbReference>
<dbReference type="PRINTS" id="PR00812">
    <property type="entry name" value="BCTERIALGSPF"/>
</dbReference>